<dbReference type="Gene3D" id="2.70.50.70">
    <property type="match status" value="1"/>
</dbReference>
<gene>
    <name evidence="13" type="ORF">LY79DRAFT_707399</name>
</gene>
<dbReference type="EC" id="1.14.99.56" evidence="11"/>
<keyword evidence="3" id="KW-0964">Secreted</keyword>
<protein>
    <recommendedName>
        <fullName evidence="11">lytic cellulose monooxygenase (C4-dehydrogenating)</fullName>
        <ecNumber evidence="11">1.14.99.56</ecNumber>
    </recommendedName>
</protein>
<evidence type="ECO:0000256" key="3">
    <source>
        <dbReference type="ARBA" id="ARBA00022525"/>
    </source>
</evidence>
<proteinExistence type="inferred from homology"/>
<evidence type="ECO:0000313" key="13">
    <source>
        <dbReference type="EMBL" id="KAK1572843.1"/>
    </source>
</evidence>
<sequence>MKNTNFVCLALPALSMGHYLFPQLMLNDKEISNRDFVRQHDNGFEPSWDDGKFLQSNDIRCNKGSENHAKSTKAANVIAGQDIVGFTTNIHQKLQHPGPLTIHMSKAPGDVSDYDGSGDWFKVYQLGYKDGWDGTDKGWNSFGKNKFTFELPAEIPQGQYLMRIEHIATHPPYKAKQFFLQCAHLNVTSDYTGPAPDSVMKLPGGYTMDSPWIQYDSWKKPAITEVTMPGPEKMWPNENNFNKMLDDGIIN</sequence>
<comment type="similarity">
    <text evidence="9">Belongs to the polysaccharide monooxygenase AA9 family.</text>
</comment>
<keyword evidence="8" id="KW-0624">Polysaccharide degradation</keyword>
<name>A0AAD8PMP6_9PEZI</name>
<dbReference type="GeneID" id="85449286"/>
<comment type="caution">
    <text evidence="13">The sequence shown here is derived from an EMBL/GenBank/DDBJ whole genome shotgun (WGS) entry which is preliminary data.</text>
</comment>
<dbReference type="AlphaFoldDB" id="A0AAD8PMP6"/>
<dbReference type="RefSeq" id="XP_060408615.1">
    <property type="nucleotide sequence ID" value="XM_060565046.1"/>
</dbReference>
<evidence type="ECO:0000256" key="1">
    <source>
        <dbReference type="ARBA" id="ARBA00001973"/>
    </source>
</evidence>
<comment type="cofactor">
    <cofactor evidence="1">
        <name>Cu(2+)</name>
        <dbReference type="ChEBI" id="CHEBI:29036"/>
    </cofactor>
</comment>
<evidence type="ECO:0000256" key="6">
    <source>
        <dbReference type="ARBA" id="ARBA00023157"/>
    </source>
</evidence>
<dbReference type="Proteomes" id="UP001230504">
    <property type="component" value="Unassembled WGS sequence"/>
</dbReference>
<dbReference type="EMBL" id="JAHLJV010000103">
    <property type="protein sequence ID" value="KAK1572843.1"/>
    <property type="molecule type" value="Genomic_DNA"/>
</dbReference>
<evidence type="ECO:0000256" key="10">
    <source>
        <dbReference type="ARBA" id="ARBA00045077"/>
    </source>
</evidence>
<evidence type="ECO:0000256" key="4">
    <source>
        <dbReference type="ARBA" id="ARBA00022729"/>
    </source>
</evidence>
<evidence type="ECO:0000256" key="2">
    <source>
        <dbReference type="ARBA" id="ARBA00004613"/>
    </source>
</evidence>
<evidence type="ECO:0000256" key="11">
    <source>
        <dbReference type="ARBA" id="ARBA00047174"/>
    </source>
</evidence>
<dbReference type="CDD" id="cd21175">
    <property type="entry name" value="LPMO_AA9"/>
    <property type="match status" value="1"/>
</dbReference>
<comment type="subcellular location">
    <subcellularLocation>
        <location evidence="2">Secreted</location>
    </subcellularLocation>
</comment>
<accession>A0AAD8PMP6</accession>
<dbReference type="GO" id="GO:0005576">
    <property type="term" value="C:extracellular region"/>
    <property type="evidence" value="ECO:0007669"/>
    <property type="project" value="UniProtKB-SubCell"/>
</dbReference>
<dbReference type="Pfam" id="PF03443">
    <property type="entry name" value="AA9"/>
    <property type="match status" value="1"/>
</dbReference>
<keyword evidence="7" id="KW-0119">Carbohydrate metabolism</keyword>
<evidence type="ECO:0000313" key="14">
    <source>
        <dbReference type="Proteomes" id="UP001230504"/>
    </source>
</evidence>
<keyword evidence="6" id="KW-1015">Disulfide bond</keyword>
<evidence type="ECO:0000256" key="8">
    <source>
        <dbReference type="ARBA" id="ARBA00023326"/>
    </source>
</evidence>
<reference evidence="13" key="1">
    <citation type="submission" date="2021-06" db="EMBL/GenBank/DDBJ databases">
        <title>Comparative genomics, transcriptomics and evolutionary studies reveal genomic signatures of adaptation to plant cell wall in hemibiotrophic fungi.</title>
        <authorList>
            <consortium name="DOE Joint Genome Institute"/>
            <person name="Baroncelli R."/>
            <person name="Diaz J.F."/>
            <person name="Benocci T."/>
            <person name="Peng M."/>
            <person name="Battaglia E."/>
            <person name="Haridas S."/>
            <person name="Andreopoulos W."/>
            <person name="Labutti K."/>
            <person name="Pangilinan J."/>
            <person name="Floch G.L."/>
            <person name="Makela M.R."/>
            <person name="Henrissat B."/>
            <person name="Grigoriev I.V."/>
            <person name="Crouch J.A."/>
            <person name="De Vries R.P."/>
            <person name="Sukno S.A."/>
            <person name="Thon M.R."/>
        </authorList>
    </citation>
    <scope>NUCLEOTIDE SEQUENCE</scope>
    <source>
        <strain evidence="13">CBS 125086</strain>
    </source>
</reference>
<dbReference type="GO" id="GO:0030245">
    <property type="term" value="P:cellulose catabolic process"/>
    <property type="evidence" value="ECO:0007669"/>
    <property type="project" value="UniProtKB-KW"/>
</dbReference>
<keyword evidence="14" id="KW-1185">Reference proteome</keyword>
<keyword evidence="5" id="KW-0136">Cellulose degradation</keyword>
<dbReference type="PANTHER" id="PTHR33353">
    <property type="entry name" value="PUTATIVE (AFU_ORTHOLOGUE AFUA_1G12560)-RELATED"/>
    <property type="match status" value="1"/>
</dbReference>
<keyword evidence="4" id="KW-0732">Signal</keyword>
<dbReference type="InterPro" id="IPR049892">
    <property type="entry name" value="AA9"/>
</dbReference>
<evidence type="ECO:0000256" key="9">
    <source>
        <dbReference type="ARBA" id="ARBA00044502"/>
    </source>
</evidence>
<organism evidence="13 14">
    <name type="scientific">Colletotrichum navitas</name>
    <dbReference type="NCBI Taxonomy" id="681940"/>
    <lineage>
        <taxon>Eukaryota</taxon>
        <taxon>Fungi</taxon>
        <taxon>Dikarya</taxon>
        <taxon>Ascomycota</taxon>
        <taxon>Pezizomycotina</taxon>
        <taxon>Sordariomycetes</taxon>
        <taxon>Hypocreomycetidae</taxon>
        <taxon>Glomerellales</taxon>
        <taxon>Glomerellaceae</taxon>
        <taxon>Colletotrichum</taxon>
        <taxon>Colletotrichum graminicola species complex</taxon>
    </lineage>
</organism>
<evidence type="ECO:0000256" key="5">
    <source>
        <dbReference type="ARBA" id="ARBA00023001"/>
    </source>
</evidence>
<evidence type="ECO:0000259" key="12">
    <source>
        <dbReference type="Pfam" id="PF03443"/>
    </source>
</evidence>
<dbReference type="InterPro" id="IPR005103">
    <property type="entry name" value="AA9_LPMO"/>
</dbReference>
<feature type="domain" description="Auxiliary Activity family 9 catalytic" evidence="12">
    <location>
        <begin position="18"/>
        <end position="220"/>
    </location>
</feature>
<evidence type="ECO:0000256" key="7">
    <source>
        <dbReference type="ARBA" id="ARBA00023277"/>
    </source>
</evidence>
<dbReference type="PANTHER" id="PTHR33353:SF2">
    <property type="entry name" value="ENDO-BETA-1,4-GLUCANASE D"/>
    <property type="match status" value="1"/>
</dbReference>
<comment type="catalytic activity">
    <reaction evidence="10">
        <text>[(1-&gt;4)-beta-D-glucosyl]n+m + reduced acceptor + O2 = 4-dehydro-beta-D-glucosyl-[(1-&gt;4)-beta-D-glucosyl]n-1 + [(1-&gt;4)-beta-D-glucosyl]m + acceptor + H2O.</text>
        <dbReference type="EC" id="1.14.99.56"/>
    </reaction>
</comment>